<proteinExistence type="predicted"/>
<keyword evidence="2" id="KW-0732">Signal</keyword>
<accession>A0A074XZ69</accession>
<protein>
    <submittedName>
        <fullName evidence="3">Uncharacterized protein</fullName>
    </submittedName>
</protein>
<dbReference type="InParanoid" id="A0A074XZ69"/>
<feature type="chain" id="PRO_5001702729" evidence="2">
    <location>
        <begin position="21"/>
        <end position="377"/>
    </location>
</feature>
<feature type="compositionally biased region" description="Basic and acidic residues" evidence="1">
    <location>
        <begin position="213"/>
        <end position="223"/>
    </location>
</feature>
<feature type="region of interest" description="Disordered" evidence="1">
    <location>
        <begin position="305"/>
        <end position="342"/>
    </location>
</feature>
<organism evidence="3 4">
    <name type="scientific">Aureobasidium subglaciale (strain EXF-2481)</name>
    <name type="common">Aureobasidium pullulans var. subglaciale</name>
    <dbReference type="NCBI Taxonomy" id="1043005"/>
    <lineage>
        <taxon>Eukaryota</taxon>
        <taxon>Fungi</taxon>
        <taxon>Dikarya</taxon>
        <taxon>Ascomycota</taxon>
        <taxon>Pezizomycotina</taxon>
        <taxon>Dothideomycetes</taxon>
        <taxon>Dothideomycetidae</taxon>
        <taxon>Dothideales</taxon>
        <taxon>Saccotheciaceae</taxon>
        <taxon>Aureobasidium</taxon>
    </lineage>
</organism>
<evidence type="ECO:0000313" key="3">
    <source>
        <dbReference type="EMBL" id="KEQ90843.1"/>
    </source>
</evidence>
<dbReference type="GeneID" id="25372196"/>
<name>A0A074XZ69_AURSE</name>
<dbReference type="OrthoDB" id="10282089at2759"/>
<dbReference type="AlphaFoldDB" id="A0A074XZ69"/>
<dbReference type="HOGENOM" id="CLU_733578_0_0_1"/>
<sequence length="377" mass="41201">MRTSITVAALLGSTFLLVAAAPLPQAKTNVVTLAIFSQVLTDNPDLMGDFYNHPHVKFLASTYQGGNMNDHFGRMMLDPSVQEVVKSLQAKAASLVTISPSLGLNPSPVLQRRGLFGEILDNIADGILATNGGKVYGEPWVDFGPGPYDLDRVIPKTCPHDNVGFSTCFASSMMEQLFGCCNAPQIDSYDDYMPPGTTTWLSRFIPLAGPRADGSKQEWEPRFGPKPILPPEPVRETKTMFVPGGETKNFFDTPRPPHDDEDTLASFTHHESEEEGRYSVTTYQPEDGEAYSITAPESDYQIWKESSDPDVEGWSSYYSEPDMPPDVPQTPQTPPGAPADFGTVANMFTTQVSQGGETFSLRTFTSEGGGTYSERVD</sequence>
<dbReference type="Proteomes" id="UP000030641">
    <property type="component" value="Unassembled WGS sequence"/>
</dbReference>
<evidence type="ECO:0000256" key="1">
    <source>
        <dbReference type="SAM" id="MobiDB-lite"/>
    </source>
</evidence>
<feature type="compositionally biased region" description="Pro residues" evidence="1">
    <location>
        <begin position="322"/>
        <end position="337"/>
    </location>
</feature>
<reference evidence="3 4" key="1">
    <citation type="journal article" date="2014" name="BMC Genomics">
        <title>Genome sequencing of four Aureobasidium pullulans varieties: biotechnological potential, stress tolerance, and description of new species.</title>
        <authorList>
            <person name="Gostin Ar C."/>
            <person name="Ohm R.A."/>
            <person name="Kogej T."/>
            <person name="Sonjak S."/>
            <person name="Turk M."/>
            <person name="Zajc J."/>
            <person name="Zalar P."/>
            <person name="Grube M."/>
            <person name="Sun H."/>
            <person name="Han J."/>
            <person name="Sharma A."/>
            <person name="Chiniquy J."/>
            <person name="Ngan C.Y."/>
            <person name="Lipzen A."/>
            <person name="Barry K."/>
            <person name="Grigoriev I.V."/>
            <person name="Gunde-Cimerman N."/>
        </authorList>
    </citation>
    <scope>NUCLEOTIDE SEQUENCE [LARGE SCALE GENOMIC DNA]</scope>
    <source>
        <strain evidence="3 4">EXF-2481</strain>
    </source>
</reference>
<gene>
    <name evidence="3" type="ORF">AUEXF2481DRAFT_9117</name>
</gene>
<dbReference type="EMBL" id="KL584785">
    <property type="protein sequence ID" value="KEQ90843.1"/>
    <property type="molecule type" value="Genomic_DNA"/>
</dbReference>
<evidence type="ECO:0000256" key="2">
    <source>
        <dbReference type="SAM" id="SignalP"/>
    </source>
</evidence>
<dbReference type="RefSeq" id="XP_013339283.1">
    <property type="nucleotide sequence ID" value="XM_013483829.1"/>
</dbReference>
<evidence type="ECO:0000313" key="4">
    <source>
        <dbReference type="Proteomes" id="UP000030641"/>
    </source>
</evidence>
<keyword evidence="4" id="KW-1185">Reference proteome</keyword>
<feature type="signal peptide" evidence="2">
    <location>
        <begin position="1"/>
        <end position="20"/>
    </location>
</feature>
<feature type="region of interest" description="Disordered" evidence="1">
    <location>
        <begin position="211"/>
        <end position="235"/>
    </location>
</feature>